<dbReference type="EMBL" id="FJOG01000032">
    <property type="protein sequence ID" value="CZR65666.1"/>
    <property type="molecule type" value="Genomic_DNA"/>
</dbReference>
<dbReference type="PRINTS" id="PR00465">
    <property type="entry name" value="EP450IV"/>
</dbReference>
<dbReference type="InterPro" id="IPR002403">
    <property type="entry name" value="Cyt_P450_E_grp-IV"/>
</dbReference>
<dbReference type="GO" id="GO:0004497">
    <property type="term" value="F:monooxygenase activity"/>
    <property type="evidence" value="ECO:0007669"/>
    <property type="project" value="UniProtKB-KW"/>
</dbReference>
<evidence type="ECO:0000256" key="1">
    <source>
        <dbReference type="ARBA" id="ARBA00001971"/>
    </source>
</evidence>
<evidence type="ECO:0000256" key="9">
    <source>
        <dbReference type="SAM" id="Phobius"/>
    </source>
</evidence>
<dbReference type="InterPro" id="IPR036396">
    <property type="entry name" value="Cyt_P450_sf"/>
</dbReference>
<dbReference type="Pfam" id="PF00067">
    <property type="entry name" value="p450"/>
    <property type="match status" value="1"/>
</dbReference>
<dbReference type="OrthoDB" id="3945418at2759"/>
<dbReference type="GO" id="GO:0016705">
    <property type="term" value="F:oxidoreductase activity, acting on paired donors, with incorporation or reduction of molecular oxygen"/>
    <property type="evidence" value="ECO:0007669"/>
    <property type="project" value="InterPro"/>
</dbReference>
<dbReference type="InterPro" id="IPR001128">
    <property type="entry name" value="Cyt_P450"/>
</dbReference>
<dbReference type="STRING" id="576137.A0A1L7XL63"/>
<evidence type="ECO:0000256" key="8">
    <source>
        <dbReference type="RuleBase" id="RU000461"/>
    </source>
</evidence>
<dbReference type="PANTHER" id="PTHR24305:SF157">
    <property type="entry name" value="N-ACETYLTRYPTOPHAN 6-HYDROXYLASE IVOC-RELATED"/>
    <property type="match status" value="1"/>
</dbReference>
<dbReference type="InterPro" id="IPR050121">
    <property type="entry name" value="Cytochrome_P450_monoxygenase"/>
</dbReference>
<gene>
    <name evidence="10" type="ORF">PAC_15566</name>
</gene>
<dbReference type="PANTHER" id="PTHR24305">
    <property type="entry name" value="CYTOCHROME P450"/>
    <property type="match status" value="1"/>
</dbReference>
<dbReference type="GO" id="GO:0020037">
    <property type="term" value="F:heme binding"/>
    <property type="evidence" value="ECO:0007669"/>
    <property type="project" value="InterPro"/>
</dbReference>
<keyword evidence="5 7" id="KW-0408">Iron</keyword>
<keyword evidence="4 8" id="KW-0560">Oxidoreductase</keyword>
<feature type="transmembrane region" description="Helical" evidence="9">
    <location>
        <begin position="12"/>
        <end position="35"/>
    </location>
</feature>
<dbReference type="PROSITE" id="PS00086">
    <property type="entry name" value="CYTOCHROME_P450"/>
    <property type="match status" value="1"/>
</dbReference>
<keyword evidence="3 7" id="KW-0479">Metal-binding</keyword>
<dbReference type="AlphaFoldDB" id="A0A1L7XL63"/>
<organism evidence="10 11">
    <name type="scientific">Phialocephala subalpina</name>
    <dbReference type="NCBI Taxonomy" id="576137"/>
    <lineage>
        <taxon>Eukaryota</taxon>
        <taxon>Fungi</taxon>
        <taxon>Dikarya</taxon>
        <taxon>Ascomycota</taxon>
        <taxon>Pezizomycotina</taxon>
        <taxon>Leotiomycetes</taxon>
        <taxon>Helotiales</taxon>
        <taxon>Mollisiaceae</taxon>
        <taxon>Phialocephala</taxon>
        <taxon>Phialocephala fortinii species complex</taxon>
    </lineage>
</organism>
<accession>A0A1L7XL63</accession>
<dbReference type="GO" id="GO:0005506">
    <property type="term" value="F:iron ion binding"/>
    <property type="evidence" value="ECO:0007669"/>
    <property type="project" value="InterPro"/>
</dbReference>
<dbReference type="SUPFAM" id="SSF48264">
    <property type="entry name" value="Cytochrome P450"/>
    <property type="match status" value="1"/>
</dbReference>
<sequence length="539" mass="60891">MLPNFDQWSATQVFLASAVGWVVYCVGVAIHRLYFSKYAKFPGPKLAGLTYGYMFYYDVIAGSGQYIYKIKELHEEYNSPIIRISPHELHVIDPDFYDILFASFPARRDKPPTWSHAFSNIDSTFGTTRHDIHRLRRNALAPFFSASSLRKLEPLILSKITSLISVFRRYQKAGEQIPMRPAFGALTSDIIAEYCFGISENYIEAEGFNRVVMEATDALSNNTHITVNAQWLPKVLDMLPEKIMESVVGPGMAKFNSMKHHCIKKIQETISTRGDFHDVKHRTIFQELLENQSLPEKDKSADRLWQEAQLLLSAGTVTTAGAISAAFVYLLLDHERLAVLLEELECAMPDINKPLTAAELEQLPYLTGVVQETLRLVSGVSYRLTRSAPTEALQLGKWTIPPNTALSMHYPLIHLSPTVYPEPWSFIPERWLPSPPPKTSYPIPSRPEGIPEASTKYLMPFSKGTRNCLGWPLANAELYLTIPIVARTFLSLERDDEGKVVGVKGMKLFETDRRDTDMKKDLGFSAPEDGRGNMRIVIE</sequence>
<evidence type="ECO:0000313" key="11">
    <source>
        <dbReference type="Proteomes" id="UP000184330"/>
    </source>
</evidence>
<evidence type="ECO:0000256" key="4">
    <source>
        <dbReference type="ARBA" id="ARBA00023002"/>
    </source>
</evidence>
<dbReference type="Proteomes" id="UP000184330">
    <property type="component" value="Unassembled WGS sequence"/>
</dbReference>
<keyword evidence="7 8" id="KW-0349">Heme</keyword>
<dbReference type="InterPro" id="IPR017972">
    <property type="entry name" value="Cyt_P450_CS"/>
</dbReference>
<dbReference type="Gene3D" id="1.10.630.10">
    <property type="entry name" value="Cytochrome P450"/>
    <property type="match status" value="1"/>
</dbReference>
<evidence type="ECO:0000256" key="6">
    <source>
        <dbReference type="ARBA" id="ARBA00023033"/>
    </source>
</evidence>
<evidence type="ECO:0000256" key="5">
    <source>
        <dbReference type="ARBA" id="ARBA00023004"/>
    </source>
</evidence>
<comment type="cofactor">
    <cofactor evidence="1 7">
        <name>heme</name>
        <dbReference type="ChEBI" id="CHEBI:30413"/>
    </cofactor>
</comment>
<keyword evidence="9" id="KW-0472">Membrane</keyword>
<evidence type="ECO:0000256" key="2">
    <source>
        <dbReference type="ARBA" id="ARBA00010617"/>
    </source>
</evidence>
<keyword evidence="6 8" id="KW-0503">Monooxygenase</keyword>
<name>A0A1L7XL63_9HELO</name>
<evidence type="ECO:0000256" key="3">
    <source>
        <dbReference type="ARBA" id="ARBA00022723"/>
    </source>
</evidence>
<dbReference type="CDD" id="cd11062">
    <property type="entry name" value="CYP58-like"/>
    <property type="match status" value="1"/>
</dbReference>
<feature type="binding site" description="axial binding residue" evidence="7">
    <location>
        <position position="468"/>
    </location>
    <ligand>
        <name>heme</name>
        <dbReference type="ChEBI" id="CHEBI:30413"/>
    </ligand>
    <ligandPart>
        <name>Fe</name>
        <dbReference type="ChEBI" id="CHEBI:18248"/>
    </ligandPart>
</feature>
<keyword evidence="11" id="KW-1185">Reference proteome</keyword>
<keyword evidence="9" id="KW-0812">Transmembrane</keyword>
<evidence type="ECO:0000313" key="10">
    <source>
        <dbReference type="EMBL" id="CZR65666.1"/>
    </source>
</evidence>
<evidence type="ECO:0000256" key="7">
    <source>
        <dbReference type="PIRSR" id="PIRSR602403-1"/>
    </source>
</evidence>
<comment type="similarity">
    <text evidence="2 8">Belongs to the cytochrome P450 family.</text>
</comment>
<reference evidence="10 11" key="1">
    <citation type="submission" date="2016-03" db="EMBL/GenBank/DDBJ databases">
        <authorList>
            <person name="Ploux O."/>
        </authorList>
    </citation>
    <scope>NUCLEOTIDE SEQUENCE [LARGE SCALE GENOMIC DNA]</scope>
    <source>
        <strain evidence="10 11">UAMH 11012</strain>
    </source>
</reference>
<keyword evidence="9" id="KW-1133">Transmembrane helix</keyword>
<proteinExistence type="inferred from homology"/>
<feature type="transmembrane region" description="Helical" evidence="9">
    <location>
        <begin position="310"/>
        <end position="332"/>
    </location>
</feature>
<dbReference type="PRINTS" id="PR00385">
    <property type="entry name" value="P450"/>
</dbReference>
<protein>
    <submittedName>
        <fullName evidence="10">Related to trichodiene oxygenase [cytochrome P450]</fullName>
    </submittedName>
</protein>